<dbReference type="SFLD" id="SFLDG00358">
    <property type="entry name" value="Main_(cytGST)"/>
    <property type="match status" value="1"/>
</dbReference>
<dbReference type="GO" id="GO:0004364">
    <property type="term" value="F:glutathione transferase activity"/>
    <property type="evidence" value="ECO:0007669"/>
    <property type="project" value="TreeGrafter"/>
</dbReference>
<dbReference type="PANTHER" id="PTHR43969">
    <property type="entry name" value="GLUTATHIONE S TRANSFERASE D10, ISOFORM A-RELATED"/>
    <property type="match status" value="1"/>
</dbReference>
<dbReference type="FunFam" id="3.40.30.10:FF:000034">
    <property type="entry name" value="glutathione S-transferase 1"/>
    <property type="match status" value="1"/>
</dbReference>
<dbReference type="Pfam" id="PF13417">
    <property type="entry name" value="GST_N_3"/>
    <property type="match status" value="1"/>
</dbReference>
<comment type="subunit">
    <text evidence="1">Homodimer.</text>
</comment>
<dbReference type="InterPro" id="IPR040079">
    <property type="entry name" value="Glutathione_S-Trfase"/>
</dbReference>
<name>A0A2H1WIN4_SPOFR</name>
<gene>
    <name evidence="4" type="ORF">SFRICE_033104</name>
</gene>
<reference evidence="4" key="1">
    <citation type="submission" date="2016-07" db="EMBL/GenBank/DDBJ databases">
        <authorList>
            <person name="Bretaudeau A."/>
        </authorList>
    </citation>
    <scope>NUCLEOTIDE SEQUENCE</scope>
    <source>
        <strain evidence="4">Rice</strain>
        <tissue evidence="4">Whole body</tissue>
    </source>
</reference>
<evidence type="ECO:0000313" key="4">
    <source>
        <dbReference type="EMBL" id="SOQ52931.1"/>
    </source>
</evidence>
<dbReference type="EMBL" id="ODYU01008927">
    <property type="protein sequence ID" value="SOQ52931.1"/>
    <property type="molecule type" value="Genomic_DNA"/>
</dbReference>
<organism evidence="4">
    <name type="scientific">Spodoptera frugiperda</name>
    <name type="common">Fall armyworm</name>
    <dbReference type="NCBI Taxonomy" id="7108"/>
    <lineage>
        <taxon>Eukaryota</taxon>
        <taxon>Metazoa</taxon>
        <taxon>Ecdysozoa</taxon>
        <taxon>Arthropoda</taxon>
        <taxon>Hexapoda</taxon>
        <taxon>Insecta</taxon>
        <taxon>Pterygota</taxon>
        <taxon>Neoptera</taxon>
        <taxon>Endopterygota</taxon>
        <taxon>Lepidoptera</taxon>
        <taxon>Glossata</taxon>
        <taxon>Ditrysia</taxon>
        <taxon>Noctuoidea</taxon>
        <taxon>Noctuidae</taxon>
        <taxon>Amphipyrinae</taxon>
        <taxon>Spodoptera</taxon>
    </lineage>
</organism>
<dbReference type="SFLD" id="SFLDS00019">
    <property type="entry name" value="Glutathione_Transferase_(cytos"/>
    <property type="match status" value="1"/>
</dbReference>
<dbReference type="InterPro" id="IPR004046">
    <property type="entry name" value="GST_C"/>
</dbReference>
<feature type="domain" description="GST N-terminal" evidence="2">
    <location>
        <begin position="1"/>
        <end position="82"/>
    </location>
</feature>
<dbReference type="Gene3D" id="3.40.30.10">
    <property type="entry name" value="Glutaredoxin"/>
    <property type="match status" value="1"/>
</dbReference>
<proteinExistence type="predicted"/>
<protein>
    <submittedName>
        <fullName evidence="4">SFRICE_033104</fullName>
    </submittedName>
</protein>
<dbReference type="PANTHER" id="PTHR43969:SF9">
    <property type="entry name" value="GLUTATHIONE S TRANSFERASE D10, ISOFORM A-RELATED"/>
    <property type="match status" value="1"/>
</dbReference>
<sequence>MVVKLYTLDMSPPVRACMMACEIFNVPFEKIPVNLIAGEHLTPEYLKKNPLHTVPVMEDGDVTLHDSHAIMAYLADTYGKDESWYPKDTKKRALVNQKLFFDTAIIFPRLRNITYNIVMKGKTTIEPELMEAIAEAYGFMEAFLSRTKYIAADHVTIADIGILAVMTSLEHILPVEPKKYPKTSAWLANLKATPYCKKWNEEGANALGAYVKSKVAL</sequence>
<dbReference type="GO" id="GO:0006749">
    <property type="term" value="P:glutathione metabolic process"/>
    <property type="evidence" value="ECO:0007669"/>
    <property type="project" value="TreeGrafter"/>
</dbReference>
<dbReference type="SUPFAM" id="SSF52833">
    <property type="entry name" value="Thioredoxin-like"/>
    <property type="match status" value="1"/>
</dbReference>
<dbReference type="InterPro" id="IPR004045">
    <property type="entry name" value="Glutathione_S-Trfase_N"/>
</dbReference>
<dbReference type="CDD" id="cd03177">
    <property type="entry name" value="GST_C_Delta_Epsilon"/>
    <property type="match status" value="1"/>
</dbReference>
<evidence type="ECO:0000256" key="1">
    <source>
        <dbReference type="ARBA" id="ARBA00011738"/>
    </source>
</evidence>
<dbReference type="InterPro" id="IPR036249">
    <property type="entry name" value="Thioredoxin-like_sf"/>
</dbReference>
<feature type="domain" description="GST C-terminal" evidence="3">
    <location>
        <begin position="88"/>
        <end position="215"/>
    </location>
</feature>
<accession>A0A2H1WIN4</accession>
<evidence type="ECO:0000259" key="2">
    <source>
        <dbReference type="PROSITE" id="PS50404"/>
    </source>
</evidence>
<dbReference type="SUPFAM" id="SSF47616">
    <property type="entry name" value="GST C-terminal domain-like"/>
    <property type="match status" value="1"/>
</dbReference>
<dbReference type="Gene3D" id="1.20.1050.10">
    <property type="match status" value="1"/>
</dbReference>
<dbReference type="InterPro" id="IPR010987">
    <property type="entry name" value="Glutathione-S-Trfase_C-like"/>
</dbReference>
<evidence type="ECO:0000259" key="3">
    <source>
        <dbReference type="PROSITE" id="PS50405"/>
    </source>
</evidence>
<dbReference type="FunFam" id="1.20.1050.10:FF:000007">
    <property type="entry name" value="Glutathione S-transferase 1-1"/>
    <property type="match status" value="1"/>
</dbReference>
<dbReference type="PROSITE" id="PS50404">
    <property type="entry name" value="GST_NTER"/>
    <property type="match status" value="1"/>
</dbReference>
<dbReference type="Pfam" id="PF00043">
    <property type="entry name" value="GST_C"/>
    <property type="match status" value="1"/>
</dbReference>
<dbReference type="SFLD" id="SFLDG01153">
    <property type="entry name" value="Main.4:_Theta-like"/>
    <property type="match status" value="1"/>
</dbReference>
<dbReference type="PROSITE" id="PS50405">
    <property type="entry name" value="GST_CTER"/>
    <property type="match status" value="1"/>
</dbReference>
<dbReference type="AlphaFoldDB" id="A0A2H1WIN4"/>
<dbReference type="InterPro" id="IPR036282">
    <property type="entry name" value="Glutathione-S-Trfase_C_sf"/>
</dbReference>